<protein>
    <submittedName>
        <fullName evidence="1">Uncharacterized protein</fullName>
    </submittedName>
</protein>
<name>A0ACB9S8C4_9MYRT</name>
<organism evidence="1 2">
    <name type="scientific">Melastoma candidum</name>
    <dbReference type="NCBI Taxonomy" id="119954"/>
    <lineage>
        <taxon>Eukaryota</taxon>
        <taxon>Viridiplantae</taxon>
        <taxon>Streptophyta</taxon>
        <taxon>Embryophyta</taxon>
        <taxon>Tracheophyta</taxon>
        <taxon>Spermatophyta</taxon>
        <taxon>Magnoliopsida</taxon>
        <taxon>eudicotyledons</taxon>
        <taxon>Gunneridae</taxon>
        <taxon>Pentapetalae</taxon>
        <taxon>rosids</taxon>
        <taxon>malvids</taxon>
        <taxon>Myrtales</taxon>
        <taxon>Melastomataceae</taxon>
        <taxon>Melastomatoideae</taxon>
        <taxon>Melastomateae</taxon>
        <taxon>Melastoma</taxon>
    </lineage>
</organism>
<proteinExistence type="predicted"/>
<comment type="caution">
    <text evidence="1">The sequence shown here is derived from an EMBL/GenBank/DDBJ whole genome shotgun (WGS) entry which is preliminary data.</text>
</comment>
<accession>A0ACB9S8C4</accession>
<sequence>MATVAGARVNGRSGASVRVDYAVLVKEIKPWPPSPSLCSLQSVLIHWENDGGRNSGSTKSIVPVLGSGGGNGDGRIVFNEAFKLSARLQRDLSAKSGNSDVFVKNLLEFNLYEPRRDSISKGQLIGTAIVNLADYGIVKEPVDISVSINCKRNVRNTCQPALYVRIQQFDEGGRNSLQRVNSVASAESGSVSTLGNEEHLDEVDSTFSEDEDDVRSNSSGRANGALRHSEASSASANSRSKENGDGDVSIHGIRGNSTEENGTHDELLSHGTGLDSLESERPSLSIRKGIPSDDRSKAVKFTEVPSLASEGVKSDRLREDDKDLLLYAQGARTYNASRRKDEKVYPKDKKSYLLEAKVQQMEHKIRSLEGELSEAATMEAALFSVVAEHGGSTSKVYTPARRLSRFYRHACGHPSNTSRMNAARSIISGLIFVSRASGSDVPRLTYWLSNSVMLRAIVRQTILKEKTSSEVDALHAKKGNKPHGKPVESQGIYEFMCDLENVEGWIFSRIVESLWWQSLAPHMQSSAAKSVDRRASTGPVKGNRKVKCTNELDQVDVSMEVWKKAFKDACERLCPVRGGGHECGCQPVLAKLVMEQLVTRLDVAMFNAILRESCDEIPTDPLSDPISDPSVLPIPPGRYSFRAGALLKNAIGNWSRWLTNLFGLEEDESREEDDCVDVVARQDISLKLFRLLNSLSDLMMLPKDMLFDKSLRKGVCPLFGESLIKRVLYNFVPDEFCPDPVPDSLLDSLDNEDASDEGEELVNHHPFKAPSPLYQPPSAASIIVIAGESGSKSELRRSRSSLIDKALTSDDELDELNSPWSSMLSWGSLSPTVSGSKPSPLKTNRWNKQHAIRYDLLRDIWTNCE</sequence>
<evidence type="ECO:0000313" key="2">
    <source>
        <dbReference type="Proteomes" id="UP001057402"/>
    </source>
</evidence>
<gene>
    <name evidence="1" type="ORF">MLD38_000118</name>
</gene>
<keyword evidence="2" id="KW-1185">Reference proteome</keyword>
<evidence type="ECO:0000313" key="1">
    <source>
        <dbReference type="EMBL" id="KAI4387706.1"/>
    </source>
</evidence>
<reference evidence="2" key="1">
    <citation type="journal article" date="2023" name="Front. Plant Sci.">
        <title>Chromosomal-level genome assembly of Melastoma candidum provides insights into trichome evolution.</title>
        <authorList>
            <person name="Zhong Y."/>
            <person name="Wu W."/>
            <person name="Sun C."/>
            <person name="Zou P."/>
            <person name="Liu Y."/>
            <person name="Dai S."/>
            <person name="Zhou R."/>
        </authorList>
    </citation>
    <scope>NUCLEOTIDE SEQUENCE [LARGE SCALE GENOMIC DNA]</scope>
</reference>
<dbReference type="Proteomes" id="UP001057402">
    <property type="component" value="Chromosome 1"/>
</dbReference>
<dbReference type="EMBL" id="CM042880">
    <property type="protein sequence ID" value="KAI4387706.1"/>
    <property type="molecule type" value="Genomic_DNA"/>
</dbReference>